<keyword evidence="4" id="KW-0418">Kinase</keyword>
<protein>
    <submittedName>
        <fullName evidence="4">Anti-sigma regulatory factor (Ser/Thr protein kinase)</fullName>
    </submittedName>
</protein>
<dbReference type="Gene3D" id="3.30.565.10">
    <property type="entry name" value="Histidine kinase-like ATPase, C-terminal domain"/>
    <property type="match status" value="1"/>
</dbReference>
<proteinExistence type="predicted"/>
<dbReference type="Pfam" id="PF13581">
    <property type="entry name" value="HATPase_c_2"/>
    <property type="match status" value="1"/>
</dbReference>
<dbReference type="AlphaFoldDB" id="A0A1I1I658"/>
<keyword evidence="5" id="KW-1185">Reference proteome</keyword>
<dbReference type="PANTHER" id="PTHR35526:SF3">
    <property type="entry name" value="ANTI-SIGMA-F FACTOR RSBW"/>
    <property type="match status" value="1"/>
</dbReference>
<dbReference type="InterPro" id="IPR050267">
    <property type="entry name" value="Anti-sigma-factor_SerPK"/>
</dbReference>
<feature type="domain" description="Histidine kinase/HSP90-like ATPase" evidence="2">
    <location>
        <begin position="194"/>
        <end position="302"/>
    </location>
</feature>
<name>A0A1I1I658_9ACTN</name>
<dbReference type="PANTHER" id="PTHR35526">
    <property type="entry name" value="ANTI-SIGMA-F FACTOR RSBW-RELATED"/>
    <property type="match status" value="1"/>
</dbReference>
<evidence type="ECO:0000259" key="3">
    <source>
        <dbReference type="Pfam" id="PF14417"/>
    </source>
</evidence>
<dbReference type="InterPro" id="IPR003594">
    <property type="entry name" value="HATPase_dom"/>
</dbReference>
<dbReference type="OrthoDB" id="3867457at2"/>
<dbReference type="GO" id="GO:0004674">
    <property type="term" value="F:protein serine/threonine kinase activity"/>
    <property type="evidence" value="ECO:0007669"/>
    <property type="project" value="UniProtKB-KW"/>
</dbReference>
<dbReference type="InterPro" id="IPR025847">
    <property type="entry name" value="MEDS_domain"/>
</dbReference>
<organism evidence="4 5">
    <name type="scientific">Nocardioides terrae</name>
    <dbReference type="NCBI Taxonomy" id="574651"/>
    <lineage>
        <taxon>Bacteria</taxon>
        <taxon>Bacillati</taxon>
        <taxon>Actinomycetota</taxon>
        <taxon>Actinomycetes</taxon>
        <taxon>Propionibacteriales</taxon>
        <taxon>Nocardioidaceae</taxon>
        <taxon>Nocardioides</taxon>
    </lineage>
</organism>
<dbReference type="EMBL" id="FOLB01000005">
    <property type="protein sequence ID" value="SFC28710.1"/>
    <property type="molecule type" value="Genomic_DNA"/>
</dbReference>
<dbReference type="Pfam" id="PF14417">
    <property type="entry name" value="MEDS"/>
    <property type="match status" value="1"/>
</dbReference>
<dbReference type="CDD" id="cd16936">
    <property type="entry name" value="HATPase_RsbW-like"/>
    <property type="match status" value="1"/>
</dbReference>
<evidence type="ECO:0000313" key="5">
    <source>
        <dbReference type="Proteomes" id="UP000198832"/>
    </source>
</evidence>
<accession>A0A1I1I658</accession>
<gene>
    <name evidence="4" type="ORF">SAMN04487968_10553</name>
</gene>
<sequence length="306" mass="31925">MSTAAQREAAGHDVIFADSDAELVAVAGDRLARAHAAGSTLIVIATPDHRSAFADGLAARSVDPGAARADGSLVELDAATVLGRIVDAGALDAGAFDRVVGTLVREAAGRGPVHAFGEMVGLLWEDGRVGEALELETAWNALLDETGADLLCGYDSTVVDDHTAADDVRAVCRLHSAVVAGDRFERTWDFEAGEALAGAARRVVTSALRARGLSGPELSDAEIILGELAANAARHARTPFSVSLAMEDGRIVVAVRDDSDELPVVAEPRTDQDASGRGLHLVAALARSWGIEPRDSGKLVWAELKR</sequence>
<evidence type="ECO:0000313" key="4">
    <source>
        <dbReference type="EMBL" id="SFC28710.1"/>
    </source>
</evidence>
<dbReference type="InterPro" id="IPR036890">
    <property type="entry name" value="HATPase_C_sf"/>
</dbReference>
<dbReference type="STRING" id="574651.SAMN04487968_10553"/>
<reference evidence="4 5" key="1">
    <citation type="submission" date="2016-10" db="EMBL/GenBank/DDBJ databases">
        <authorList>
            <person name="de Groot N.N."/>
        </authorList>
    </citation>
    <scope>NUCLEOTIDE SEQUENCE [LARGE SCALE GENOMIC DNA]</scope>
    <source>
        <strain evidence="4 5">CGMCC 1.7056</strain>
    </source>
</reference>
<evidence type="ECO:0000259" key="2">
    <source>
        <dbReference type="Pfam" id="PF13581"/>
    </source>
</evidence>
<dbReference type="RefSeq" id="WP_091122387.1">
    <property type="nucleotide sequence ID" value="NZ_FOLB01000005.1"/>
</dbReference>
<evidence type="ECO:0000256" key="1">
    <source>
        <dbReference type="ARBA" id="ARBA00022527"/>
    </source>
</evidence>
<dbReference type="SUPFAM" id="SSF55874">
    <property type="entry name" value="ATPase domain of HSP90 chaperone/DNA topoisomerase II/histidine kinase"/>
    <property type="match status" value="1"/>
</dbReference>
<dbReference type="Proteomes" id="UP000198832">
    <property type="component" value="Unassembled WGS sequence"/>
</dbReference>
<keyword evidence="1" id="KW-0723">Serine/threonine-protein kinase</keyword>
<feature type="domain" description="MEDS" evidence="3">
    <location>
        <begin position="12"/>
        <end position="175"/>
    </location>
</feature>
<keyword evidence="4" id="KW-0808">Transferase</keyword>